<evidence type="ECO:0000313" key="3">
    <source>
        <dbReference type="Proteomes" id="UP000660680"/>
    </source>
</evidence>
<comment type="caution">
    <text evidence="2">The sequence shown here is derived from an EMBL/GenBank/DDBJ whole genome shotgun (WGS) entry which is preliminary data.</text>
</comment>
<feature type="transmembrane region" description="Helical" evidence="1">
    <location>
        <begin position="78"/>
        <end position="96"/>
    </location>
</feature>
<sequence>MRTLLAWLLGLAGVVAVGYGAFTPWHDGIAGTSVPIADLFTGVHDERAGLVTSIAVLTLLGAAIVAAGLLLSGIVLRAGAALLLLTVLVWTVQYGGVDGLQVGYWNSVFGTLLVMVAATIKG</sequence>
<dbReference type="AlphaFoldDB" id="A0A918L715"/>
<dbReference type="EMBL" id="BMRB01000001">
    <property type="protein sequence ID" value="GGS14208.1"/>
    <property type="molecule type" value="Genomic_DNA"/>
</dbReference>
<proteinExistence type="predicted"/>
<dbReference type="Proteomes" id="UP000660680">
    <property type="component" value="Unassembled WGS sequence"/>
</dbReference>
<keyword evidence="1" id="KW-0472">Membrane</keyword>
<feature type="transmembrane region" description="Helical" evidence="1">
    <location>
        <begin position="48"/>
        <end position="71"/>
    </location>
</feature>
<name>A0A918L715_9PSEU</name>
<accession>A0A918L715</accession>
<organism evidence="2 3">
    <name type="scientific">Actinokineospora fastidiosa</name>
    <dbReference type="NCBI Taxonomy" id="1816"/>
    <lineage>
        <taxon>Bacteria</taxon>
        <taxon>Bacillati</taxon>
        <taxon>Actinomycetota</taxon>
        <taxon>Actinomycetes</taxon>
        <taxon>Pseudonocardiales</taxon>
        <taxon>Pseudonocardiaceae</taxon>
        <taxon>Actinokineospora</taxon>
    </lineage>
</organism>
<reference evidence="2" key="1">
    <citation type="journal article" date="2014" name="Int. J. Syst. Evol. Microbiol.">
        <title>Complete genome sequence of Corynebacterium casei LMG S-19264T (=DSM 44701T), isolated from a smear-ripened cheese.</title>
        <authorList>
            <consortium name="US DOE Joint Genome Institute (JGI-PGF)"/>
            <person name="Walter F."/>
            <person name="Albersmeier A."/>
            <person name="Kalinowski J."/>
            <person name="Ruckert C."/>
        </authorList>
    </citation>
    <scope>NUCLEOTIDE SEQUENCE</scope>
    <source>
        <strain evidence="2">JCM 3276</strain>
    </source>
</reference>
<dbReference type="RefSeq" id="WP_189208432.1">
    <property type="nucleotide sequence ID" value="NZ_BMRB01000001.1"/>
</dbReference>
<keyword evidence="3" id="KW-1185">Reference proteome</keyword>
<feature type="transmembrane region" description="Helical" evidence="1">
    <location>
        <begin position="102"/>
        <end position="120"/>
    </location>
</feature>
<evidence type="ECO:0000256" key="1">
    <source>
        <dbReference type="SAM" id="Phobius"/>
    </source>
</evidence>
<keyword evidence="1" id="KW-0812">Transmembrane</keyword>
<protein>
    <submittedName>
        <fullName evidence="2">Uncharacterized protein</fullName>
    </submittedName>
</protein>
<reference evidence="2" key="2">
    <citation type="submission" date="2020-09" db="EMBL/GenBank/DDBJ databases">
        <authorList>
            <person name="Sun Q."/>
            <person name="Ohkuma M."/>
        </authorList>
    </citation>
    <scope>NUCLEOTIDE SEQUENCE</scope>
    <source>
        <strain evidence="2">JCM 3276</strain>
    </source>
</reference>
<evidence type="ECO:0000313" key="2">
    <source>
        <dbReference type="EMBL" id="GGS14208.1"/>
    </source>
</evidence>
<keyword evidence="1" id="KW-1133">Transmembrane helix</keyword>
<gene>
    <name evidence="2" type="ORF">GCM10010171_02600</name>
</gene>